<comment type="caution">
    <text evidence="4">The sequence shown here is derived from an EMBL/GenBank/DDBJ whole genome shotgun (WGS) entry which is preliminary data.</text>
</comment>
<dbReference type="Pfam" id="PF00561">
    <property type="entry name" value="Abhydrolase_1"/>
    <property type="match status" value="1"/>
</dbReference>
<evidence type="ECO:0000259" key="3">
    <source>
        <dbReference type="Pfam" id="PF00561"/>
    </source>
</evidence>
<evidence type="ECO:0000313" key="5">
    <source>
        <dbReference type="Proteomes" id="UP000607653"/>
    </source>
</evidence>
<dbReference type="PANTHER" id="PTHR43039">
    <property type="entry name" value="ESTERASE-RELATED"/>
    <property type="match status" value="1"/>
</dbReference>
<evidence type="ECO:0000256" key="2">
    <source>
        <dbReference type="SAM" id="MobiDB-lite"/>
    </source>
</evidence>
<organism evidence="4 5">
    <name type="scientific">Nelumbo nucifera</name>
    <name type="common">Sacred lotus</name>
    <dbReference type="NCBI Taxonomy" id="4432"/>
    <lineage>
        <taxon>Eukaryota</taxon>
        <taxon>Viridiplantae</taxon>
        <taxon>Streptophyta</taxon>
        <taxon>Embryophyta</taxon>
        <taxon>Tracheophyta</taxon>
        <taxon>Spermatophyta</taxon>
        <taxon>Magnoliopsida</taxon>
        <taxon>Proteales</taxon>
        <taxon>Nelumbonaceae</taxon>
        <taxon>Nelumbo</taxon>
    </lineage>
</organism>
<proteinExistence type="inferred from homology"/>
<dbReference type="InterPro" id="IPR029058">
    <property type="entry name" value="AB_hydrolase_fold"/>
</dbReference>
<evidence type="ECO:0000256" key="1">
    <source>
        <dbReference type="ARBA" id="ARBA00008645"/>
    </source>
</evidence>
<dbReference type="EMBL" id="DUZY01000003">
    <property type="protein sequence ID" value="DAD31055.1"/>
    <property type="molecule type" value="Genomic_DNA"/>
</dbReference>
<keyword evidence="5" id="KW-1185">Reference proteome</keyword>
<feature type="region of interest" description="Disordered" evidence="2">
    <location>
        <begin position="1"/>
        <end position="23"/>
    </location>
</feature>
<accession>A0A822YJA1</accession>
<comment type="similarity">
    <text evidence="1">Belongs to the AB hydrolase superfamily.</text>
</comment>
<feature type="domain" description="AB hydrolase-1" evidence="3">
    <location>
        <begin position="76"/>
        <end position="259"/>
    </location>
</feature>
<reference evidence="4 5" key="1">
    <citation type="journal article" date="2020" name="Mol. Biol. Evol.">
        <title>Distinct Expression and Methylation Patterns for Genes with Different Fates following a Single Whole-Genome Duplication in Flowering Plants.</title>
        <authorList>
            <person name="Shi T."/>
            <person name="Rahmani R.S."/>
            <person name="Gugger P.F."/>
            <person name="Wang M."/>
            <person name="Li H."/>
            <person name="Zhang Y."/>
            <person name="Li Z."/>
            <person name="Wang Q."/>
            <person name="Van de Peer Y."/>
            <person name="Marchal K."/>
            <person name="Chen J."/>
        </authorList>
    </citation>
    <scope>NUCLEOTIDE SEQUENCE [LARGE SCALE GENOMIC DNA]</scope>
    <source>
        <tissue evidence="4">Leaf</tissue>
    </source>
</reference>
<protein>
    <recommendedName>
        <fullName evidence="3">AB hydrolase-1 domain-containing protein</fullName>
    </recommendedName>
</protein>
<gene>
    <name evidence="4" type="ORF">HUJ06_009906</name>
</gene>
<dbReference type="Gene3D" id="3.40.50.1820">
    <property type="entry name" value="alpha/beta hydrolase"/>
    <property type="match status" value="1"/>
</dbReference>
<dbReference type="InterPro" id="IPR000073">
    <property type="entry name" value="AB_hydrolase_1"/>
</dbReference>
<dbReference type="AlphaFoldDB" id="A0A822YJA1"/>
<name>A0A822YJA1_NELNU</name>
<evidence type="ECO:0000313" key="4">
    <source>
        <dbReference type="EMBL" id="DAD31055.1"/>
    </source>
</evidence>
<dbReference type="Proteomes" id="UP000607653">
    <property type="component" value="Unassembled WGS sequence"/>
</dbReference>
<dbReference type="SUPFAM" id="SSF53474">
    <property type="entry name" value="alpha/beta-Hydrolases"/>
    <property type="match status" value="1"/>
</dbReference>
<sequence length="294" mass="32805">MTTIHQRRRLYPPSATSPPPLTTPIRRHEVTVGIVGGGQRHYQRWHKRMVVIEVDYVPTKGAVAHLNLFDPDRYSSFDAFANDLIAQIQELNLSSFVFIGHSVSGMIGCVASTKRPDLFKRLILLGASPSYLNAQDYEGGFERSVVEQMFMTIESNFSSWVPKSARLLIDEEHPLALEKYEKCLGRMRPEIALSLAKTIFLSDVRDVLEWVQVPCTIVQTSHDSVIPISVARYMQSKIKGESTPEIIENDGHYPQLTAPCCCLMLLPVGRVIGVSFDDKTELLFPAADGTSVAA</sequence>
<feature type="compositionally biased region" description="Basic residues" evidence="2">
    <location>
        <begin position="1"/>
        <end position="10"/>
    </location>
</feature>